<evidence type="ECO:0008006" key="2">
    <source>
        <dbReference type="Google" id="ProtNLM"/>
    </source>
</evidence>
<dbReference type="Proteomes" id="UP000011014">
    <property type="component" value="Unassembled WGS sequence"/>
</dbReference>
<accession>E4YQV6</accession>
<sequence length="235" mass="27094">MSGAFIYGIPSFDKENEEMFFEKTSDYQMTALDENANNEYFEHAEEVEEDDSHVQLIDLKEEKINDPEVAPVVILQAPDDILMNTANTLDPGEDIELFYDSPASRENTNALKRKILKPIRCSVIKIGPLAKPESSDKDEDEIEEMHIDYNRPFSRSDAFLTGERPFQCPVCDSLELFFQGDKLTEHARMHLHLPKYVMSWQHVVNELNGLAEHLNRTKTNIFHKHKLSLSLHKCV</sequence>
<gene>
    <name evidence="1" type="ORF">GSOID_T00031338001</name>
</gene>
<protein>
    <recommendedName>
        <fullName evidence="2">C2H2-type domain-containing protein</fullName>
    </recommendedName>
</protein>
<dbReference type="EMBL" id="FN655073">
    <property type="protein sequence ID" value="CBY37851.1"/>
    <property type="molecule type" value="Genomic_DNA"/>
</dbReference>
<dbReference type="Gene3D" id="3.30.160.60">
    <property type="entry name" value="Classic Zinc Finger"/>
    <property type="match status" value="1"/>
</dbReference>
<reference evidence="1" key="1">
    <citation type="journal article" date="2010" name="Science">
        <title>Plasticity of animal genome architecture unmasked by rapid evolution of a pelagic tunicate.</title>
        <authorList>
            <person name="Denoeud F."/>
            <person name="Henriet S."/>
            <person name="Mungpakdee S."/>
            <person name="Aury J.M."/>
            <person name="Da Silva C."/>
            <person name="Brinkmann H."/>
            <person name="Mikhaleva J."/>
            <person name="Olsen L.C."/>
            <person name="Jubin C."/>
            <person name="Canestro C."/>
            <person name="Bouquet J.M."/>
            <person name="Danks G."/>
            <person name="Poulain J."/>
            <person name="Campsteijn C."/>
            <person name="Adamski M."/>
            <person name="Cross I."/>
            <person name="Yadetie F."/>
            <person name="Muffato M."/>
            <person name="Louis A."/>
            <person name="Butcher S."/>
            <person name="Tsagkogeorga G."/>
            <person name="Konrad A."/>
            <person name="Singh S."/>
            <person name="Jensen M.F."/>
            <person name="Cong E.H."/>
            <person name="Eikeseth-Otteraa H."/>
            <person name="Noel B."/>
            <person name="Anthouard V."/>
            <person name="Porcel B.M."/>
            <person name="Kachouri-Lafond R."/>
            <person name="Nishino A."/>
            <person name="Ugolini M."/>
            <person name="Chourrout P."/>
            <person name="Nishida H."/>
            <person name="Aasland R."/>
            <person name="Huzurbazar S."/>
            <person name="Westhof E."/>
            <person name="Delsuc F."/>
            <person name="Lehrach H."/>
            <person name="Reinhardt R."/>
            <person name="Weissenbach J."/>
            <person name="Roy S.W."/>
            <person name="Artiguenave F."/>
            <person name="Postlethwait J.H."/>
            <person name="Manak J.R."/>
            <person name="Thompson E.M."/>
            <person name="Jaillon O."/>
            <person name="Du Pasquier L."/>
            <person name="Boudinot P."/>
            <person name="Liberles D.A."/>
            <person name="Volff J.N."/>
            <person name="Philippe H."/>
            <person name="Lenhard B."/>
            <person name="Roest Crollius H."/>
            <person name="Wincker P."/>
            <person name="Chourrout D."/>
        </authorList>
    </citation>
    <scope>NUCLEOTIDE SEQUENCE [LARGE SCALE GENOMIC DNA]</scope>
</reference>
<name>E4YQV6_OIKDI</name>
<organism evidence="1">
    <name type="scientific">Oikopleura dioica</name>
    <name type="common">Tunicate</name>
    <dbReference type="NCBI Taxonomy" id="34765"/>
    <lineage>
        <taxon>Eukaryota</taxon>
        <taxon>Metazoa</taxon>
        <taxon>Chordata</taxon>
        <taxon>Tunicata</taxon>
        <taxon>Appendicularia</taxon>
        <taxon>Copelata</taxon>
        <taxon>Oikopleuridae</taxon>
        <taxon>Oikopleura</taxon>
    </lineage>
</organism>
<dbReference type="AlphaFoldDB" id="E4YQV6"/>
<proteinExistence type="predicted"/>
<evidence type="ECO:0000313" key="1">
    <source>
        <dbReference type="EMBL" id="CBY37851.1"/>
    </source>
</evidence>